<organism evidence="6 7">
    <name type="scientific">Amycolatopsis taiwanensis</name>
    <dbReference type="NCBI Taxonomy" id="342230"/>
    <lineage>
        <taxon>Bacteria</taxon>
        <taxon>Bacillati</taxon>
        <taxon>Actinomycetota</taxon>
        <taxon>Actinomycetes</taxon>
        <taxon>Pseudonocardiales</taxon>
        <taxon>Pseudonocardiaceae</taxon>
        <taxon>Amycolatopsis</taxon>
    </lineage>
</organism>
<keyword evidence="3" id="KW-0804">Transcription</keyword>
<evidence type="ECO:0000256" key="2">
    <source>
        <dbReference type="ARBA" id="ARBA00023125"/>
    </source>
</evidence>
<evidence type="ECO:0000313" key="6">
    <source>
        <dbReference type="EMBL" id="GLY70113.1"/>
    </source>
</evidence>
<evidence type="ECO:0000256" key="1">
    <source>
        <dbReference type="ARBA" id="ARBA00023015"/>
    </source>
</evidence>
<feature type="DNA-binding region" description="H-T-H motif" evidence="4">
    <location>
        <begin position="27"/>
        <end position="46"/>
    </location>
</feature>
<dbReference type="GO" id="GO:0000976">
    <property type="term" value="F:transcription cis-regulatory region binding"/>
    <property type="evidence" value="ECO:0007669"/>
    <property type="project" value="TreeGrafter"/>
</dbReference>
<name>A0A9W6R6F0_9PSEU</name>
<dbReference type="EMBL" id="BSTI01000020">
    <property type="protein sequence ID" value="GLY70113.1"/>
    <property type="molecule type" value="Genomic_DNA"/>
</dbReference>
<reference evidence="6" key="1">
    <citation type="submission" date="2023-03" db="EMBL/GenBank/DDBJ databases">
        <title>Amycolatopsis taiwanensis NBRC 103393.</title>
        <authorList>
            <person name="Ichikawa N."/>
            <person name="Sato H."/>
            <person name="Tonouchi N."/>
        </authorList>
    </citation>
    <scope>NUCLEOTIDE SEQUENCE</scope>
    <source>
        <strain evidence="6">NBRC 103393</strain>
    </source>
</reference>
<feature type="domain" description="HTH tetR-type" evidence="5">
    <location>
        <begin position="4"/>
        <end position="64"/>
    </location>
</feature>
<dbReference type="PROSITE" id="PS50977">
    <property type="entry name" value="HTH_TETR_2"/>
    <property type="match status" value="1"/>
</dbReference>
<keyword evidence="1" id="KW-0805">Transcription regulation</keyword>
<dbReference type="RefSeq" id="WP_285489407.1">
    <property type="nucleotide sequence ID" value="NZ_BSTI01000020.1"/>
</dbReference>
<dbReference type="InterPro" id="IPR001647">
    <property type="entry name" value="HTH_TetR"/>
</dbReference>
<dbReference type="PANTHER" id="PTHR30055">
    <property type="entry name" value="HTH-TYPE TRANSCRIPTIONAL REGULATOR RUTR"/>
    <property type="match status" value="1"/>
</dbReference>
<comment type="caution">
    <text evidence="6">The sequence shown here is derived from an EMBL/GenBank/DDBJ whole genome shotgun (WGS) entry which is preliminary data.</text>
</comment>
<dbReference type="InterPro" id="IPR050109">
    <property type="entry name" value="HTH-type_TetR-like_transc_reg"/>
</dbReference>
<proteinExistence type="predicted"/>
<gene>
    <name evidence="6" type="ORF">Atai01_67320</name>
</gene>
<sequence length="176" mass="18923">MGRPSAREQILDAFQEILIESGSAAVTLDAVAARAKVSKGGLLYHFGSKDALLNGLLDRLLRLTAADIEHARTAPEGVLQYYLRSSVTDASMDNPGHRCSVAVLRLLSSESKVAETMVEVGRRWTALLAEHIDDPLTAEIVSVLGDGLYLRATMGGPAPQPLLERLPEVLHRLGAT</sequence>
<dbReference type="Pfam" id="PF17937">
    <property type="entry name" value="TetR_C_28"/>
    <property type="match status" value="1"/>
</dbReference>
<dbReference type="GO" id="GO:0003700">
    <property type="term" value="F:DNA-binding transcription factor activity"/>
    <property type="evidence" value="ECO:0007669"/>
    <property type="project" value="TreeGrafter"/>
</dbReference>
<dbReference type="SUPFAM" id="SSF46689">
    <property type="entry name" value="Homeodomain-like"/>
    <property type="match status" value="1"/>
</dbReference>
<accession>A0A9W6R6F0</accession>
<keyword evidence="2 4" id="KW-0238">DNA-binding</keyword>
<protein>
    <submittedName>
        <fullName evidence="6">TetR family transcriptional regulator</fullName>
    </submittedName>
</protein>
<dbReference type="InterPro" id="IPR009057">
    <property type="entry name" value="Homeodomain-like_sf"/>
</dbReference>
<keyword evidence="7" id="KW-1185">Reference proteome</keyword>
<evidence type="ECO:0000256" key="3">
    <source>
        <dbReference type="ARBA" id="ARBA00023163"/>
    </source>
</evidence>
<evidence type="ECO:0000256" key="4">
    <source>
        <dbReference type="PROSITE-ProRule" id="PRU00335"/>
    </source>
</evidence>
<dbReference type="InterPro" id="IPR041479">
    <property type="entry name" value="TetR_CgmR_C"/>
</dbReference>
<evidence type="ECO:0000313" key="7">
    <source>
        <dbReference type="Proteomes" id="UP001165136"/>
    </source>
</evidence>
<dbReference type="Pfam" id="PF00440">
    <property type="entry name" value="TetR_N"/>
    <property type="match status" value="1"/>
</dbReference>
<dbReference type="PRINTS" id="PR00455">
    <property type="entry name" value="HTHTETR"/>
</dbReference>
<dbReference type="Proteomes" id="UP001165136">
    <property type="component" value="Unassembled WGS sequence"/>
</dbReference>
<dbReference type="PANTHER" id="PTHR30055:SF234">
    <property type="entry name" value="HTH-TYPE TRANSCRIPTIONAL REGULATOR BETI"/>
    <property type="match status" value="1"/>
</dbReference>
<dbReference type="Gene3D" id="1.10.357.10">
    <property type="entry name" value="Tetracycline Repressor, domain 2"/>
    <property type="match status" value="1"/>
</dbReference>
<dbReference type="AlphaFoldDB" id="A0A9W6R6F0"/>
<evidence type="ECO:0000259" key="5">
    <source>
        <dbReference type="PROSITE" id="PS50977"/>
    </source>
</evidence>